<dbReference type="InParanoid" id="G3I3N0"/>
<proteinExistence type="predicted"/>
<sequence length="50" mass="5372">MVACFNSSTQEAEAGGSLRARGQPGLYNELLDRHGWVGILSQTSKGTLYT</sequence>
<accession>G3I3N0</accession>
<evidence type="ECO:0000313" key="2">
    <source>
        <dbReference type="EMBL" id="EGW09941.1"/>
    </source>
</evidence>
<evidence type="ECO:0000313" key="3">
    <source>
        <dbReference type="Proteomes" id="UP000001075"/>
    </source>
</evidence>
<name>G3I3N0_CRIGR</name>
<feature type="region of interest" description="Disordered" evidence="1">
    <location>
        <begin position="1"/>
        <end position="22"/>
    </location>
</feature>
<protein>
    <submittedName>
        <fullName evidence="2">Uncharacterized protein</fullName>
    </submittedName>
</protein>
<dbReference type="EMBL" id="JH001195">
    <property type="protein sequence ID" value="EGW09941.1"/>
    <property type="molecule type" value="Genomic_DNA"/>
</dbReference>
<reference evidence="3" key="1">
    <citation type="journal article" date="2011" name="Nat. Biotechnol.">
        <title>The genomic sequence of the Chinese hamster ovary (CHO)-K1 cell line.</title>
        <authorList>
            <person name="Xu X."/>
            <person name="Nagarajan H."/>
            <person name="Lewis N.E."/>
            <person name="Pan S."/>
            <person name="Cai Z."/>
            <person name="Liu X."/>
            <person name="Chen W."/>
            <person name="Xie M."/>
            <person name="Wang W."/>
            <person name="Hammond S."/>
            <person name="Andersen M.R."/>
            <person name="Neff N."/>
            <person name="Passarelli B."/>
            <person name="Koh W."/>
            <person name="Fan H.C."/>
            <person name="Wang J."/>
            <person name="Gui Y."/>
            <person name="Lee K.H."/>
            <person name="Betenbaugh M.J."/>
            <person name="Quake S.R."/>
            <person name="Famili I."/>
            <person name="Palsson B.O."/>
            <person name="Wang J."/>
        </authorList>
    </citation>
    <scope>NUCLEOTIDE SEQUENCE [LARGE SCALE GENOMIC DNA]</scope>
    <source>
        <strain evidence="3">CHO K1 cell line</strain>
    </source>
</reference>
<feature type="compositionally biased region" description="Polar residues" evidence="1">
    <location>
        <begin position="1"/>
        <end position="11"/>
    </location>
</feature>
<dbReference type="Proteomes" id="UP000001075">
    <property type="component" value="Unassembled WGS sequence"/>
</dbReference>
<dbReference type="AlphaFoldDB" id="G3I3N0"/>
<evidence type="ECO:0000256" key="1">
    <source>
        <dbReference type="SAM" id="MobiDB-lite"/>
    </source>
</evidence>
<organism evidence="2 3">
    <name type="scientific">Cricetulus griseus</name>
    <name type="common">Chinese hamster</name>
    <name type="synonym">Cricetulus barabensis griseus</name>
    <dbReference type="NCBI Taxonomy" id="10029"/>
    <lineage>
        <taxon>Eukaryota</taxon>
        <taxon>Metazoa</taxon>
        <taxon>Chordata</taxon>
        <taxon>Craniata</taxon>
        <taxon>Vertebrata</taxon>
        <taxon>Euteleostomi</taxon>
        <taxon>Mammalia</taxon>
        <taxon>Eutheria</taxon>
        <taxon>Euarchontoglires</taxon>
        <taxon>Glires</taxon>
        <taxon>Rodentia</taxon>
        <taxon>Myomorpha</taxon>
        <taxon>Muroidea</taxon>
        <taxon>Cricetidae</taxon>
        <taxon>Cricetinae</taxon>
        <taxon>Cricetulus</taxon>
    </lineage>
</organism>
<gene>
    <name evidence="2" type="ORF">I79_018040</name>
</gene>